<evidence type="ECO:0000256" key="3">
    <source>
        <dbReference type="ARBA" id="ARBA00022448"/>
    </source>
</evidence>
<proteinExistence type="inferred from homology"/>
<evidence type="ECO:0000256" key="6">
    <source>
        <dbReference type="ARBA" id="ARBA00023136"/>
    </source>
</evidence>
<feature type="transmembrane region" description="Helical" evidence="9">
    <location>
        <begin position="185"/>
        <end position="203"/>
    </location>
</feature>
<comment type="caution">
    <text evidence="10">The sequence shown here is derived from an EMBL/GenBank/DDBJ whole genome shotgun (WGS) entry which is preliminary data.</text>
</comment>
<feature type="transmembrane region" description="Helical" evidence="9">
    <location>
        <begin position="377"/>
        <end position="396"/>
    </location>
</feature>
<dbReference type="GO" id="GO:0005886">
    <property type="term" value="C:plasma membrane"/>
    <property type="evidence" value="ECO:0007669"/>
    <property type="project" value="TreeGrafter"/>
</dbReference>
<accession>A0A559MIW2</accession>
<dbReference type="Proteomes" id="UP000315522">
    <property type="component" value="Unassembled WGS sequence"/>
</dbReference>
<keyword evidence="11" id="KW-1185">Reference proteome</keyword>
<feature type="transmembrane region" description="Helical" evidence="9">
    <location>
        <begin position="285"/>
        <end position="312"/>
    </location>
</feature>
<feature type="transmembrane region" description="Helical" evidence="9">
    <location>
        <begin position="402"/>
        <end position="426"/>
    </location>
</feature>
<reference evidence="10 11" key="1">
    <citation type="submission" date="2018-05" db="EMBL/GenBank/DDBJ databases">
        <title>Genome sequencing and assembly of the regulated plant pathogen Lachnellula willkommii and related sister species for the development of diagnostic species identification markers.</title>
        <authorList>
            <person name="Giroux E."/>
            <person name="Bilodeau G."/>
        </authorList>
    </citation>
    <scope>NUCLEOTIDE SEQUENCE [LARGE SCALE GENOMIC DNA]</scope>
    <source>
        <strain evidence="10 11">CBS 172.35</strain>
    </source>
</reference>
<feature type="compositionally biased region" description="Basic and acidic residues" evidence="8">
    <location>
        <begin position="7"/>
        <end position="24"/>
    </location>
</feature>
<evidence type="ECO:0000256" key="2">
    <source>
        <dbReference type="ARBA" id="ARBA00008974"/>
    </source>
</evidence>
<dbReference type="Pfam" id="PF02133">
    <property type="entry name" value="Transp_cyt_pur"/>
    <property type="match status" value="1"/>
</dbReference>
<comment type="subcellular location">
    <subcellularLocation>
        <location evidence="1">Membrane</location>
        <topology evidence="1">Multi-pass membrane protein</topology>
    </subcellularLocation>
</comment>
<dbReference type="Gene3D" id="1.10.4160.10">
    <property type="entry name" value="Hydantoin permease"/>
    <property type="match status" value="1"/>
</dbReference>
<keyword evidence="3 7" id="KW-0813">Transport</keyword>
<feature type="transmembrane region" description="Helical" evidence="9">
    <location>
        <begin position="341"/>
        <end position="365"/>
    </location>
</feature>
<dbReference type="EMBL" id="QGML01000225">
    <property type="protein sequence ID" value="TVY92898.1"/>
    <property type="molecule type" value="Genomic_DNA"/>
</dbReference>
<dbReference type="PANTHER" id="PTHR31806:SF5">
    <property type="entry name" value="PURINE-CYTOSINE PERMEASE FCY21"/>
    <property type="match status" value="1"/>
</dbReference>
<gene>
    <name evidence="10" type="primary">fcyB_0</name>
    <name evidence="10" type="ORF">LAWI1_G001929</name>
</gene>
<organism evidence="10 11">
    <name type="scientific">Lachnellula willkommii</name>
    <dbReference type="NCBI Taxonomy" id="215461"/>
    <lineage>
        <taxon>Eukaryota</taxon>
        <taxon>Fungi</taxon>
        <taxon>Dikarya</taxon>
        <taxon>Ascomycota</taxon>
        <taxon>Pezizomycotina</taxon>
        <taxon>Leotiomycetes</taxon>
        <taxon>Helotiales</taxon>
        <taxon>Lachnaceae</taxon>
        <taxon>Lachnellula</taxon>
    </lineage>
</organism>
<dbReference type="GO" id="GO:0022857">
    <property type="term" value="F:transmembrane transporter activity"/>
    <property type="evidence" value="ECO:0007669"/>
    <property type="project" value="InterPro"/>
</dbReference>
<name>A0A559MIW2_9HELO</name>
<feature type="transmembrane region" description="Helical" evidence="9">
    <location>
        <begin position="78"/>
        <end position="97"/>
    </location>
</feature>
<evidence type="ECO:0000256" key="8">
    <source>
        <dbReference type="SAM" id="MobiDB-lite"/>
    </source>
</evidence>
<evidence type="ECO:0000256" key="1">
    <source>
        <dbReference type="ARBA" id="ARBA00004141"/>
    </source>
</evidence>
<evidence type="ECO:0000256" key="7">
    <source>
        <dbReference type="PIRNR" id="PIRNR002744"/>
    </source>
</evidence>
<feature type="transmembrane region" description="Helical" evidence="9">
    <location>
        <begin position="252"/>
        <end position="273"/>
    </location>
</feature>
<evidence type="ECO:0000313" key="10">
    <source>
        <dbReference type="EMBL" id="TVY92898.1"/>
    </source>
</evidence>
<evidence type="ECO:0000313" key="11">
    <source>
        <dbReference type="Proteomes" id="UP000315522"/>
    </source>
</evidence>
<comment type="similarity">
    <text evidence="2 7">Belongs to the purine-cytosine permease (2.A.39) family.</text>
</comment>
<keyword evidence="4 9" id="KW-0812">Transmembrane</keyword>
<feature type="transmembrane region" description="Helical" evidence="9">
    <location>
        <begin position="484"/>
        <end position="500"/>
    </location>
</feature>
<dbReference type="AlphaFoldDB" id="A0A559MIW2"/>
<keyword evidence="5 9" id="KW-1133">Transmembrane helix</keyword>
<dbReference type="InterPro" id="IPR026030">
    <property type="entry name" value="Pur-cyt_permease_Fcy2/21/22"/>
</dbReference>
<dbReference type="PIRSF" id="PIRSF002744">
    <property type="entry name" value="Pur-cyt_permease"/>
    <property type="match status" value="1"/>
</dbReference>
<feature type="region of interest" description="Disordered" evidence="8">
    <location>
        <begin position="1"/>
        <end position="31"/>
    </location>
</feature>
<feature type="transmembrane region" description="Helical" evidence="9">
    <location>
        <begin position="215"/>
        <end position="232"/>
    </location>
</feature>
<dbReference type="PANTHER" id="PTHR31806">
    <property type="entry name" value="PURINE-CYTOSINE PERMEASE FCY2-RELATED"/>
    <property type="match status" value="1"/>
</dbReference>
<protein>
    <submittedName>
        <fullName evidence="10">Purine-cytosine permease</fullName>
    </submittedName>
</protein>
<feature type="transmembrane region" description="Helical" evidence="9">
    <location>
        <begin position="446"/>
        <end position="464"/>
    </location>
</feature>
<feature type="transmembrane region" description="Helical" evidence="9">
    <location>
        <begin position="109"/>
        <end position="128"/>
    </location>
</feature>
<evidence type="ECO:0000256" key="5">
    <source>
        <dbReference type="ARBA" id="ARBA00022989"/>
    </source>
</evidence>
<evidence type="ECO:0000256" key="9">
    <source>
        <dbReference type="SAM" id="Phobius"/>
    </source>
</evidence>
<keyword evidence="6 7" id="KW-0472">Membrane</keyword>
<feature type="transmembrane region" description="Helical" evidence="9">
    <location>
        <begin position="148"/>
        <end position="173"/>
    </location>
</feature>
<dbReference type="InterPro" id="IPR001248">
    <property type="entry name" value="Pur-cyt_permease"/>
</dbReference>
<sequence>MSNDHSSTSEKSPESTKGDTEKGIPEQSIHEVPLGNGESSELFGQLSLWQKLANYGVELRGVQPVPEEERTDTRYLNLATWLGSSMLCLLPLATGIVGTLDYGMSLRDSFLVIFFFQFLTAIPPCYMVTMSPRTGMRQMIQARYSFGYYLNIVPIILNMASIMGFTMISTVVGGQCLVAISNNGLSVNAGIVIIGIITMLMTITGYKIMHAILRYAWIPTLIAIIICVGAGGKHLKQQVPTLPTDAATVISFASLIAGYNLPFGSTLGDYAVYMPPNAPRTRLFLYAWLGVSIPSAVLMTLGAAIGATVPVIDEWNAAYELNSIGGVMAAMLQPAGGFGKFVTLILALSVIANTGPSIYSVSLNFQILIPGLHRVPRIVHVITSTGILIGVAIGAAKQFETSLLAFLGIISYWSAGFVSIQLTEWIVFRRMNPETYDASIWNNRKLLPSGIPAIIALIIPFAIVIPSMDQTWFIGPIAKTTGDLGFEFALIITPFIYYPLRKIEISRFRTGRL</sequence>
<evidence type="ECO:0000256" key="4">
    <source>
        <dbReference type="ARBA" id="ARBA00022692"/>
    </source>
</evidence>